<evidence type="ECO:0000259" key="4">
    <source>
        <dbReference type="PROSITE" id="PS51393"/>
    </source>
</evidence>
<evidence type="ECO:0000313" key="6">
    <source>
        <dbReference type="Proteomes" id="UP000243459"/>
    </source>
</evidence>
<evidence type="ECO:0000256" key="2">
    <source>
        <dbReference type="ARBA" id="ARBA00022964"/>
    </source>
</evidence>
<dbReference type="InterPro" id="IPR000907">
    <property type="entry name" value="LipOase"/>
</dbReference>
<keyword evidence="2" id="KW-0223">Dioxygenase</keyword>
<dbReference type="InterPro" id="IPR013819">
    <property type="entry name" value="LipOase_C"/>
</dbReference>
<proteinExistence type="predicted"/>
<dbReference type="GO" id="GO:0034440">
    <property type="term" value="P:lipid oxidation"/>
    <property type="evidence" value="ECO:0007669"/>
    <property type="project" value="InterPro"/>
</dbReference>
<dbReference type="Pfam" id="PF00305">
    <property type="entry name" value="Lipoxygenase"/>
    <property type="match status" value="1"/>
</dbReference>
<dbReference type="PANTHER" id="PTHR11771">
    <property type="entry name" value="LIPOXYGENASE"/>
    <property type="match status" value="1"/>
</dbReference>
<dbReference type="GO" id="GO:0016702">
    <property type="term" value="F:oxidoreductase activity, acting on single donors with incorporation of molecular oxygen, incorporation of two atoms of oxygen"/>
    <property type="evidence" value="ECO:0007669"/>
    <property type="project" value="InterPro"/>
</dbReference>
<gene>
    <name evidence="5" type="ORF">A4U43_C03F13310</name>
</gene>
<keyword evidence="6" id="KW-1185">Reference proteome</keyword>
<dbReference type="SUPFAM" id="SSF48484">
    <property type="entry name" value="Lipoxigenase"/>
    <property type="match status" value="1"/>
</dbReference>
<evidence type="ECO:0000313" key="5">
    <source>
        <dbReference type="EMBL" id="ONK75099.1"/>
    </source>
</evidence>
<dbReference type="OMA" id="SAPSHTM"/>
<dbReference type="EMBL" id="CM007383">
    <property type="protein sequence ID" value="ONK75099.1"/>
    <property type="molecule type" value="Genomic_DNA"/>
</dbReference>
<dbReference type="Gramene" id="ONK75099">
    <property type="protein sequence ID" value="ONK75099"/>
    <property type="gene ID" value="A4U43_C03F13310"/>
</dbReference>
<dbReference type="PROSITE" id="PS51393">
    <property type="entry name" value="LIPOXYGENASE_3"/>
    <property type="match status" value="1"/>
</dbReference>
<accession>A0A5P1FDX5</accession>
<dbReference type="InterPro" id="IPR036226">
    <property type="entry name" value="LipOase_C_sf"/>
</dbReference>
<reference evidence="6" key="1">
    <citation type="journal article" date="2017" name="Nat. Commun.">
        <title>The asparagus genome sheds light on the origin and evolution of a young Y chromosome.</title>
        <authorList>
            <person name="Harkess A."/>
            <person name="Zhou J."/>
            <person name="Xu C."/>
            <person name="Bowers J.E."/>
            <person name="Van der Hulst R."/>
            <person name="Ayyampalayam S."/>
            <person name="Mercati F."/>
            <person name="Riccardi P."/>
            <person name="McKain M.R."/>
            <person name="Kakrana A."/>
            <person name="Tang H."/>
            <person name="Ray J."/>
            <person name="Groenendijk J."/>
            <person name="Arikit S."/>
            <person name="Mathioni S.M."/>
            <person name="Nakano M."/>
            <person name="Shan H."/>
            <person name="Telgmann-Rauber A."/>
            <person name="Kanno A."/>
            <person name="Yue Z."/>
            <person name="Chen H."/>
            <person name="Li W."/>
            <person name="Chen Y."/>
            <person name="Xu X."/>
            <person name="Zhang Y."/>
            <person name="Luo S."/>
            <person name="Chen H."/>
            <person name="Gao J."/>
            <person name="Mao Z."/>
            <person name="Pires J.C."/>
            <person name="Luo M."/>
            <person name="Kudrna D."/>
            <person name="Wing R.A."/>
            <person name="Meyers B.C."/>
            <person name="Yi K."/>
            <person name="Kong H."/>
            <person name="Lavrijsen P."/>
            <person name="Sunseri F."/>
            <person name="Falavigna A."/>
            <person name="Ye Y."/>
            <person name="Leebens-Mack J.H."/>
            <person name="Chen G."/>
        </authorList>
    </citation>
    <scope>NUCLEOTIDE SEQUENCE [LARGE SCALE GENOMIC DNA]</scope>
    <source>
        <strain evidence="6">cv. DH0086</strain>
    </source>
</reference>
<organism evidence="5 6">
    <name type="scientific">Asparagus officinalis</name>
    <name type="common">Garden asparagus</name>
    <dbReference type="NCBI Taxonomy" id="4686"/>
    <lineage>
        <taxon>Eukaryota</taxon>
        <taxon>Viridiplantae</taxon>
        <taxon>Streptophyta</taxon>
        <taxon>Embryophyta</taxon>
        <taxon>Tracheophyta</taxon>
        <taxon>Spermatophyta</taxon>
        <taxon>Magnoliopsida</taxon>
        <taxon>Liliopsida</taxon>
        <taxon>Asparagales</taxon>
        <taxon>Asparagaceae</taxon>
        <taxon>Asparagoideae</taxon>
        <taxon>Asparagus</taxon>
    </lineage>
</organism>
<dbReference type="Gene3D" id="1.20.245.10">
    <property type="entry name" value="Lipoxygenase-1, Domain 5"/>
    <property type="match status" value="1"/>
</dbReference>
<evidence type="ECO:0000256" key="1">
    <source>
        <dbReference type="ARBA" id="ARBA00022723"/>
    </source>
</evidence>
<keyword evidence="1" id="KW-0479">Metal-binding</keyword>
<evidence type="ECO:0000256" key="3">
    <source>
        <dbReference type="ARBA" id="ARBA00023002"/>
    </source>
</evidence>
<feature type="domain" description="Lipoxygenase" evidence="4">
    <location>
        <begin position="1"/>
        <end position="126"/>
    </location>
</feature>
<dbReference type="Proteomes" id="UP000243459">
    <property type="component" value="Chromosome 3"/>
</dbReference>
<keyword evidence="3" id="KW-0560">Oxidoreductase</keyword>
<sequence length="145" mass="16591">MRRLVPDPIEDPVEFELFRSDPHKFFLLAMPGVLQATKFMAVVDTLSTHSPDEEYLGERPLPDTWTDDEVAMEGYREYREEIARIEEEIQRRNSDPGLRNRCGAGMMPYELLVPSSGPGVTGHVFYLQQKPSQKSFAFAIEAILE</sequence>
<dbReference type="GO" id="GO:0046872">
    <property type="term" value="F:metal ion binding"/>
    <property type="evidence" value="ECO:0007669"/>
    <property type="project" value="UniProtKB-KW"/>
</dbReference>
<protein>
    <recommendedName>
        <fullName evidence="4">Lipoxygenase domain-containing protein</fullName>
    </recommendedName>
</protein>
<dbReference type="AlphaFoldDB" id="A0A5P1FDX5"/>
<name>A0A5P1FDX5_ASPOF</name>